<evidence type="ECO:0000259" key="2">
    <source>
        <dbReference type="PROSITE" id="PS50086"/>
    </source>
</evidence>
<dbReference type="Pfam" id="PF00566">
    <property type="entry name" value="RabGAP-TBC"/>
    <property type="match status" value="1"/>
</dbReference>
<dbReference type="OrthoDB" id="292358at2759"/>
<dbReference type="EMBL" id="GG662650">
    <property type="protein sequence ID" value="EAR98578.2"/>
    <property type="molecule type" value="Genomic_DNA"/>
</dbReference>
<feature type="domain" description="Rab-GAP TBC" evidence="2">
    <location>
        <begin position="122"/>
        <end position="315"/>
    </location>
</feature>
<organism evidence="3 4">
    <name type="scientific">Tetrahymena thermophila (strain SB210)</name>
    <dbReference type="NCBI Taxonomy" id="312017"/>
    <lineage>
        <taxon>Eukaryota</taxon>
        <taxon>Sar</taxon>
        <taxon>Alveolata</taxon>
        <taxon>Ciliophora</taxon>
        <taxon>Intramacronucleata</taxon>
        <taxon>Oligohymenophorea</taxon>
        <taxon>Hymenostomatida</taxon>
        <taxon>Tetrahymenina</taxon>
        <taxon>Tetrahymenidae</taxon>
        <taxon>Tetrahymena</taxon>
    </lineage>
</organism>
<dbReference type="GO" id="GO:0005096">
    <property type="term" value="F:GTPase activator activity"/>
    <property type="evidence" value="ECO:0007669"/>
    <property type="project" value="TreeGrafter"/>
</dbReference>
<dbReference type="PANTHER" id="PTHR47219:SF20">
    <property type="entry name" value="TBC1 DOMAIN FAMILY MEMBER 2B"/>
    <property type="match status" value="1"/>
</dbReference>
<gene>
    <name evidence="3" type="ORF">TTHERM_00463260</name>
</gene>
<dbReference type="SMART" id="SM00164">
    <property type="entry name" value="TBC"/>
    <property type="match status" value="1"/>
</dbReference>
<dbReference type="AlphaFoldDB" id="Q23PV7"/>
<sequence>MTKDKNKKSKEKEESSHLEEFYKLRSPLDIAEISLNKQKSHRLFFYGNIRNNIIKKIQMKEFLLEKQKLDKQKLQNEQNLIKYAHDHLVPQIIDEYQKKSCFHKEVCKILRLKFKNKQFYSSLNEQYRKKMWLIATDAFYQKKDNKDYFKKILKSEDIPNVYEDFIEKDLLRSFNKEELEQFPQLVKQTVDKLRNVLSAYSKLNCIAGYCQGMNFIAKFILNLQFDEEEAFWIYKYFLESMIPLDYYTNNMIGLIADQNIFKNLLQAHNPKVFKKFQDIKIDVNIFTTSWFICLYTNSLSQQLCTVVFDHCILYGAKTVFLVGLVLLDTLQEDILKAQGPEVLMIIEEGARKLQDKEMFHTKLIEIYLSKKGIELQREIYRDIYAKQIKEDKNLNQKTQITKKIKCNRNWRICLVNLHTEQMKKFEGVFVYRNNHDMILQNDHSTLEKAKIQKQRQFKSEDPSNINNLLIVRLDHTCTEEQQIKPIYRQSSINYNLNSLNLQNQTSLDLHQNMVVNNLAHQDNHEKPPSILQIGQKVVSYYPSDQEMAYILSTQNQQNQNNGNKEECKNIENIENDNVRAQKLAENYHNIQQNNAFMQISDDDHSPKQIFNEINQTNLKEDPQDEDNVDEYEVIAELVNQNNNKNHEDNIKASVEIKTSLYRSSYYKFFSQFKGKNQVYGGLLESDITTAQTKYFEQIQ</sequence>
<name>Q23PV7_TETTS</name>
<dbReference type="Gene3D" id="1.10.8.270">
    <property type="entry name" value="putative rabgap domain of human tbc1 domain family member 14 like domains"/>
    <property type="match status" value="1"/>
</dbReference>
<feature type="coiled-coil region" evidence="1">
    <location>
        <begin position="563"/>
        <end position="593"/>
    </location>
</feature>
<dbReference type="GO" id="GO:0031267">
    <property type="term" value="F:small GTPase binding"/>
    <property type="evidence" value="ECO:0007669"/>
    <property type="project" value="TreeGrafter"/>
</dbReference>
<dbReference type="PROSITE" id="PS50086">
    <property type="entry name" value="TBC_RABGAP"/>
    <property type="match status" value="1"/>
</dbReference>
<dbReference type="HOGENOM" id="CLU_405205_0_0_1"/>
<reference evidence="4" key="1">
    <citation type="journal article" date="2006" name="PLoS Biol.">
        <title>Macronuclear genome sequence of the ciliate Tetrahymena thermophila, a model eukaryote.</title>
        <authorList>
            <person name="Eisen J.A."/>
            <person name="Coyne R.S."/>
            <person name="Wu M."/>
            <person name="Wu D."/>
            <person name="Thiagarajan M."/>
            <person name="Wortman J.R."/>
            <person name="Badger J.H."/>
            <person name="Ren Q."/>
            <person name="Amedeo P."/>
            <person name="Jones K.M."/>
            <person name="Tallon L.J."/>
            <person name="Delcher A.L."/>
            <person name="Salzberg S.L."/>
            <person name="Silva J.C."/>
            <person name="Haas B.J."/>
            <person name="Majoros W.H."/>
            <person name="Farzad M."/>
            <person name="Carlton J.M."/>
            <person name="Smith R.K. Jr."/>
            <person name="Garg J."/>
            <person name="Pearlman R.E."/>
            <person name="Karrer K.M."/>
            <person name="Sun L."/>
            <person name="Manning G."/>
            <person name="Elde N.C."/>
            <person name="Turkewitz A.P."/>
            <person name="Asai D.J."/>
            <person name="Wilkes D.E."/>
            <person name="Wang Y."/>
            <person name="Cai H."/>
            <person name="Collins K."/>
            <person name="Stewart B.A."/>
            <person name="Lee S.R."/>
            <person name="Wilamowska K."/>
            <person name="Weinberg Z."/>
            <person name="Ruzzo W.L."/>
            <person name="Wloga D."/>
            <person name="Gaertig J."/>
            <person name="Frankel J."/>
            <person name="Tsao C.-C."/>
            <person name="Gorovsky M.A."/>
            <person name="Keeling P.J."/>
            <person name="Waller R.F."/>
            <person name="Patron N.J."/>
            <person name="Cherry J.M."/>
            <person name="Stover N.A."/>
            <person name="Krieger C.J."/>
            <person name="del Toro C."/>
            <person name="Ryder H.F."/>
            <person name="Williamson S.C."/>
            <person name="Barbeau R.A."/>
            <person name="Hamilton E.P."/>
            <person name="Orias E."/>
        </authorList>
    </citation>
    <scope>NUCLEOTIDE SEQUENCE [LARGE SCALE GENOMIC DNA]</scope>
    <source>
        <strain evidence="4">SB210</strain>
    </source>
</reference>
<keyword evidence="4" id="KW-1185">Reference proteome</keyword>
<dbReference type="KEGG" id="tet:TTHERM_00463260"/>
<dbReference type="eggNOG" id="KOG4347">
    <property type="taxonomic scope" value="Eukaryota"/>
</dbReference>
<dbReference type="STRING" id="312017.Q23PV7"/>
<evidence type="ECO:0000313" key="4">
    <source>
        <dbReference type="Proteomes" id="UP000009168"/>
    </source>
</evidence>
<dbReference type="InParanoid" id="Q23PV7"/>
<dbReference type="RefSeq" id="XP_001018823.2">
    <property type="nucleotide sequence ID" value="XM_001018823.2"/>
</dbReference>
<dbReference type="PANTHER" id="PTHR47219">
    <property type="entry name" value="RAB GTPASE-ACTIVATING PROTEIN 1-LIKE"/>
    <property type="match status" value="1"/>
</dbReference>
<accession>Q23PV7</accession>
<dbReference type="InterPro" id="IPR035969">
    <property type="entry name" value="Rab-GAP_TBC_sf"/>
</dbReference>
<evidence type="ECO:0000313" key="3">
    <source>
        <dbReference type="EMBL" id="EAR98578.2"/>
    </source>
</evidence>
<dbReference type="Proteomes" id="UP000009168">
    <property type="component" value="Unassembled WGS sequence"/>
</dbReference>
<dbReference type="InterPro" id="IPR050302">
    <property type="entry name" value="Rab_GAP_TBC_domain"/>
</dbReference>
<dbReference type="InterPro" id="IPR000195">
    <property type="entry name" value="Rab-GAP-TBC_dom"/>
</dbReference>
<proteinExistence type="predicted"/>
<keyword evidence="1" id="KW-0175">Coiled coil</keyword>
<protein>
    <submittedName>
        <fullName evidence="3">Rab-GTPase-TBC domain protein</fullName>
    </submittedName>
</protein>
<dbReference type="Gene3D" id="1.10.472.80">
    <property type="entry name" value="Ypt/Rab-GAP domain of gyp1p, domain 3"/>
    <property type="match status" value="1"/>
</dbReference>
<dbReference type="SUPFAM" id="SSF47923">
    <property type="entry name" value="Ypt/Rab-GAP domain of gyp1p"/>
    <property type="match status" value="2"/>
</dbReference>
<evidence type="ECO:0000256" key="1">
    <source>
        <dbReference type="SAM" id="Coils"/>
    </source>
</evidence>
<dbReference type="GeneID" id="7835295"/>